<dbReference type="Proteomes" id="UP000451233">
    <property type="component" value="Unassembled WGS sequence"/>
</dbReference>
<comment type="caution">
    <text evidence="9">The sequence shown here is derived from an EMBL/GenBank/DDBJ whole genome shotgun (WGS) entry which is preliminary data.</text>
</comment>
<feature type="transmembrane region" description="Helical" evidence="8">
    <location>
        <begin position="331"/>
        <end position="349"/>
    </location>
</feature>
<keyword evidence="10" id="KW-1185">Reference proteome</keyword>
<dbReference type="GO" id="GO:0016758">
    <property type="term" value="F:hexosyltransferase activity"/>
    <property type="evidence" value="ECO:0007669"/>
    <property type="project" value="InterPro"/>
</dbReference>
<protein>
    <submittedName>
        <fullName evidence="9">DUF2029 domain-containing protein</fullName>
    </submittedName>
</protein>
<comment type="subcellular location">
    <subcellularLocation>
        <location evidence="1">Cell membrane</location>
        <topology evidence="1">Multi-pass membrane protein</topology>
    </subcellularLocation>
</comment>
<proteinExistence type="inferred from homology"/>
<feature type="transmembrane region" description="Helical" evidence="8">
    <location>
        <begin position="12"/>
        <end position="33"/>
    </location>
</feature>
<feature type="transmembrane region" description="Helical" evidence="8">
    <location>
        <begin position="256"/>
        <end position="274"/>
    </location>
</feature>
<evidence type="ECO:0000256" key="7">
    <source>
        <dbReference type="ARBA" id="ARBA00024033"/>
    </source>
</evidence>
<keyword evidence="3" id="KW-0808">Transferase</keyword>
<organism evidence="9 10">
    <name type="scientific">Hufsiella ginkgonis</name>
    <dbReference type="NCBI Taxonomy" id="2695274"/>
    <lineage>
        <taxon>Bacteria</taxon>
        <taxon>Pseudomonadati</taxon>
        <taxon>Bacteroidota</taxon>
        <taxon>Sphingobacteriia</taxon>
        <taxon>Sphingobacteriales</taxon>
        <taxon>Sphingobacteriaceae</taxon>
        <taxon>Hufsiella</taxon>
    </lineage>
</organism>
<evidence type="ECO:0000313" key="9">
    <source>
        <dbReference type="EMBL" id="MXV15165.1"/>
    </source>
</evidence>
<keyword evidence="5 8" id="KW-1133">Transmembrane helix</keyword>
<evidence type="ECO:0000256" key="5">
    <source>
        <dbReference type="ARBA" id="ARBA00022989"/>
    </source>
</evidence>
<evidence type="ECO:0000313" key="10">
    <source>
        <dbReference type="Proteomes" id="UP000451233"/>
    </source>
</evidence>
<keyword evidence="6 8" id="KW-0472">Membrane</keyword>
<dbReference type="AlphaFoldDB" id="A0A7K1XW00"/>
<dbReference type="InterPro" id="IPR018584">
    <property type="entry name" value="GT87"/>
</dbReference>
<feature type="transmembrane region" description="Helical" evidence="8">
    <location>
        <begin position="361"/>
        <end position="380"/>
    </location>
</feature>
<evidence type="ECO:0000256" key="8">
    <source>
        <dbReference type="SAM" id="Phobius"/>
    </source>
</evidence>
<keyword evidence="4 8" id="KW-0812">Transmembrane</keyword>
<keyword evidence="2" id="KW-1003">Cell membrane</keyword>
<feature type="transmembrane region" description="Helical" evidence="8">
    <location>
        <begin position="193"/>
        <end position="214"/>
    </location>
</feature>
<dbReference type="RefSeq" id="WP_160906178.1">
    <property type="nucleotide sequence ID" value="NZ_WVHS01000002.1"/>
</dbReference>
<name>A0A7K1XW00_9SPHI</name>
<dbReference type="Pfam" id="PF09594">
    <property type="entry name" value="GT87"/>
    <property type="match status" value="1"/>
</dbReference>
<evidence type="ECO:0000256" key="6">
    <source>
        <dbReference type="ARBA" id="ARBA00023136"/>
    </source>
</evidence>
<feature type="transmembrane region" description="Helical" evidence="8">
    <location>
        <begin position="92"/>
        <end position="111"/>
    </location>
</feature>
<evidence type="ECO:0000256" key="4">
    <source>
        <dbReference type="ARBA" id="ARBA00022692"/>
    </source>
</evidence>
<feature type="transmembrane region" description="Helical" evidence="8">
    <location>
        <begin position="131"/>
        <end position="151"/>
    </location>
</feature>
<feature type="transmembrane region" description="Helical" evidence="8">
    <location>
        <begin position="157"/>
        <end position="181"/>
    </location>
</feature>
<feature type="transmembrane region" description="Helical" evidence="8">
    <location>
        <begin position="286"/>
        <end position="319"/>
    </location>
</feature>
<reference evidence="9 10" key="1">
    <citation type="submission" date="2019-11" db="EMBL/GenBank/DDBJ databases">
        <title>Pedobacter sp. HMF7056 Genome sequencing and assembly.</title>
        <authorList>
            <person name="Kang H."/>
            <person name="Kim H."/>
            <person name="Joh K."/>
        </authorList>
    </citation>
    <scope>NUCLEOTIDE SEQUENCE [LARGE SCALE GENOMIC DNA]</scope>
    <source>
        <strain evidence="9 10">HMF7056</strain>
    </source>
</reference>
<accession>A0A7K1XW00</accession>
<dbReference type="GO" id="GO:0005886">
    <property type="term" value="C:plasma membrane"/>
    <property type="evidence" value="ECO:0007669"/>
    <property type="project" value="UniProtKB-SubCell"/>
</dbReference>
<comment type="similarity">
    <text evidence="7">Belongs to the glycosyltransferase 87 family.</text>
</comment>
<dbReference type="EMBL" id="WVHS01000002">
    <property type="protein sequence ID" value="MXV15165.1"/>
    <property type="molecule type" value="Genomic_DNA"/>
</dbReference>
<gene>
    <name evidence="9" type="ORF">GS398_07625</name>
</gene>
<evidence type="ECO:0000256" key="1">
    <source>
        <dbReference type="ARBA" id="ARBA00004651"/>
    </source>
</evidence>
<evidence type="ECO:0000256" key="2">
    <source>
        <dbReference type="ARBA" id="ARBA00022475"/>
    </source>
</evidence>
<sequence length="410" mass="47473">MKLSELPEKYPRLKYAVLLLWIVMALLVTRGRISHDAINNFLIFKYTYFHALNGQNLYDLYPANYYDSNHYGPLFSLVIAPFALLPKGIDMYAWQVCMVLIFFAAVNKLPIRVKEKLFLMVICSQELHISLLEFQTNSAVAAMIMLTWICIENKKDFWAALFIVAGFYIKLYGIVGLAFFFFSDNKKVLVQSLIFWGAALFVAPMAIFSPSFVVQSYNDWYHSLVFKNLQNEAITNPYQDISVMGMIRKISGNGEIPTLPVLLAGMFLFSLPYLRVDRLSNRPFRLMMLSSVLLFTVLFSTGSEHATYIVAFAGIGIWFVTLKRSWDKWQWAFFLVVMYFGSLFYSDLSTYHFRAQIMRPYALKALPCLLVWLAISAQLIRGQVCFRFTPRYFQFVNTLKSNKIYEGQSR</sequence>
<evidence type="ECO:0000256" key="3">
    <source>
        <dbReference type="ARBA" id="ARBA00022679"/>
    </source>
</evidence>